<keyword evidence="4" id="KW-0747">Spliceosome</keyword>
<evidence type="ECO:0000256" key="3">
    <source>
        <dbReference type="ARBA" id="ARBA00022664"/>
    </source>
</evidence>
<dbReference type="AlphaFoldDB" id="A0A6B0QTI5"/>
<evidence type="ECO:0000259" key="10">
    <source>
        <dbReference type="PROSITE" id="PS52002"/>
    </source>
</evidence>
<evidence type="ECO:0000256" key="7">
    <source>
        <dbReference type="ARBA" id="ARBA00023242"/>
    </source>
</evidence>
<dbReference type="InterPro" id="IPR016487">
    <property type="entry name" value="Lsm6/sSmF"/>
</dbReference>
<evidence type="ECO:0000256" key="1">
    <source>
        <dbReference type="ARBA" id="ARBA00004123"/>
    </source>
</evidence>
<organism evidence="11 12">
    <name type="scientific">Bos mutus</name>
    <name type="common">wild yak</name>
    <dbReference type="NCBI Taxonomy" id="72004"/>
    <lineage>
        <taxon>Eukaryota</taxon>
        <taxon>Metazoa</taxon>
        <taxon>Chordata</taxon>
        <taxon>Craniata</taxon>
        <taxon>Vertebrata</taxon>
        <taxon>Euteleostomi</taxon>
        <taxon>Mammalia</taxon>
        <taxon>Eutheria</taxon>
        <taxon>Laurasiatheria</taxon>
        <taxon>Artiodactyla</taxon>
        <taxon>Ruminantia</taxon>
        <taxon>Pecora</taxon>
        <taxon>Bovidae</taxon>
        <taxon>Bovinae</taxon>
        <taxon>Bos</taxon>
    </lineage>
</organism>
<dbReference type="CDD" id="cd01722">
    <property type="entry name" value="Sm_F"/>
    <property type="match status" value="1"/>
</dbReference>
<dbReference type="InterPro" id="IPR034100">
    <property type="entry name" value="Sm_F"/>
</dbReference>
<sequence length="293" mass="32137">MAARYQEAQSQKPEERQSEVKGHAVIWRPFLLKACVVTFSPEGRTRVASAASILQHFPTTAAAVAMSLPLNPKPFLNGLTGKPVMVKLKWGMEYKGYLVSVDGYMNMQLANTEEYIDGALSGHLGEVLISLTLHVPRAKEAREKFLLLKIGLEQCLVFQKKLYVGISIAKKKETLIYFHLHLGNIVPKLGVVLLRDLAIQNVQVKSTSLVMVEKQSASSTMMGDNAVSQRQSSNFTGGLFSPREQAPTWSSPGCPTISSASHCEYQLSSDQEKAENASGAPVIHSTFLVLSNF</sequence>
<keyword evidence="6" id="KW-0508">mRNA splicing</keyword>
<evidence type="ECO:0000256" key="5">
    <source>
        <dbReference type="ARBA" id="ARBA00022884"/>
    </source>
</evidence>
<dbReference type="SMART" id="SM00651">
    <property type="entry name" value="Sm"/>
    <property type="match status" value="1"/>
</dbReference>
<dbReference type="PROSITE" id="PS52002">
    <property type="entry name" value="SM"/>
    <property type="match status" value="1"/>
</dbReference>
<evidence type="ECO:0000313" key="11">
    <source>
        <dbReference type="EMBL" id="MXQ81208.1"/>
    </source>
</evidence>
<keyword evidence="3" id="KW-0507">mRNA processing</keyword>
<evidence type="ECO:0000256" key="4">
    <source>
        <dbReference type="ARBA" id="ARBA00022728"/>
    </source>
</evidence>
<dbReference type="Pfam" id="PF01423">
    <property type="entry name" value="LSM"/>
    <property type="match status" value="1"/>
</dbReference>
<keyword evidence="5" id="KW-0694">RNA-binding</keyword>
<evidence type="ECO:0000256" key="8">
    <source>
        <dbReference type="ARBA" id="ARBA00023274"/>
    </source>
</evidence>
<dbReference type="SUPFAM" id="SSF50182">
    <property type="entry name" value="Sm-like ribonucleoproteins"/>
    <property type="match status" value="1"/>
</dbReference>
<name>A0A6B0QTI5_9CETA</name>
<dbReference type="EMBL" id="VBQZ03000007">
    <property type="protein sequence ID" value="MXQ81208.1"/>
    <property type="molecule type" value="Genomic_DNA"/>
</dbReference>
<comment type="subcellular location">
    <subcellularLocation>
        <location evidence="1">Nucleus</location>
    </subcellularLocation>
</comment>
<protein>
    <recommendedName>
        <fullName evidence="9">Sm protein F</fullName>
    </recommendedName>
</protein>
<dbReference type="Proteomes" id="UP000322234">
    <property type="component" value="Unassembled WGS sequence"/>
</dbReference>
<comment type="similarity">
    <text evidence="2">Belongs to the snRNP Sm proteins family. SmF/LSm6 subfamily.</text>
</comment>
<feature type="domain" description="Sm" evidence="10">
    <location>
        <begin position="71"/>
        <end position="143"/>
    </location>
</feature>
<proteinExistence type="inferred from homology"/>
<evidence type="ECO:0000256" key="2">
    <source>
        <dbReference type="ARBA" id="ARBA00007927"/>
    </source>
</evidence>
<dbReference type="PANTHER" id="PTHR11021:SF0">
    <property type="entry name" value="SMALL NUCLEAR RIBONUCLEOPROTEIN F"/>
    <property type="match status" value="1"/>
</dbReference>
<dbReference type="PANTHER" id="PTHR11021">
    <property type="entry name" value="SMALL NUCLEAR RIBONUCLEOPROTEIN F SNRNP-F"/>
    <property type="match status" value="1"/>
</dbReference>
<dbReference type="GO" id="GO:0071013">
    <property type="term" value="C:catalytic step 2 spliceosome"/>
    <property type="evidence" value="ECO:0007669"/>
    <property type="project" value="TreeGrafter"/>
</dbReference>
<accession>A0A6B0QTI5</accession>
<keyword evidence="8" id="KW-0687">Ribonucleoprotein</keyword>
<keyword evidence="12" id="KW-1185">Reference proteome</keyword>
<dbReference type="Gene3D" id="2.30.30.100">
    <property type="match status" value="1"/>
</dbReference>
<keyword evidence="7" id="KW-0539">Nucleus</keyword>
<evidence type="ECO:0000256" key="6">
    <source>
        <dbReference type="ARBA" id="ARBA00023187"/>
    </source>
</evidence>
<dbReference type="InterPro" id="IPR047575">
    <property type="entry name" value="Sm"/>
</dbReference>
<dbReference type="GO" id="GO:0003723">
    <property type="term" value="F:RNA binding"/>
    <property type="evidence" value="ECO:0007669"/>
    <property type="project" value="UniProtKB-KW"/>
</dbReference>
<evidence type="ECO:0000313" key="12">
    <source>
        <dbReference type="Proteomes" id="UP000322234"/>
    </source>
</evidence>
<dbReference type="InterPro" id="IPR010920">
    <property type="entry name" value="LSM_dom_sf"/>
</dbReference>
<dbReference type="InterPro" id="IPR001163">
    <property type="entry name" value="Sm_dom_euk/arc"/>
</dbReference>
<comment type="caution">
    <text evidence="11">The sequence shown here is derived from an EMBL/GenBank/DDBJ whole genome shotgun (WGS) entry which is preliminary data.</text>
</comment>
<evidence type="ECO:0000256" key="9">
    <source>
        <dbReference type="ARBA" id="ARBA00030144"/>
    </source>
</evidence>
<dbReference type="GO" id="GO:0000398">
    <property type="term" value="P:mRNA splicing, via spliceosome"/>
    <property type="evidence" value="ECO:0007669"/>
    <property type="project" value="InterPro"/>
</dbReference>
<dbReference type="GO" id="GO:0005685">
    <property type="term" value="C:U1 snRNP"/>
    <property type="evidence" value="ECO:0007669"/>
    <property type="project" value="TreeGrafter"/>
</dbReference>
<dbReference type="GO" id="GO:0034715">
    <property type="term" value="C:pICln-Sm protein complex"/>
    <property type="evidence" value="ECO:0007669"/>
    <property type="project" value="TreeGrafter"/>
</dbReference>
<reference evidence="11" key="1">
    <citation type="submission" date="2019-10" db="EMBL/GenBank/DDBJ databases">
        <title>The sequence and de novo assembly of the wild yak genome.</title>
        <authorList>
            <person name="Liu Y."/>
        </authorList>
    </citation>
    <scope>NUCLEOTIDE SEQUENCE [LARGE SCALE GENOMIC DNA]</scope>
    <source>
        <strain evidence="11">WY2019</strain>
    </source>
</reference>
<gene>
    <name evidence="11" type="ORF">E5288_WYG006075</name>
</gene>